<accession>A0A1J0EI62</accession>
<dbReference type="InterPro" id="IPR014985">
    <property type="entry name" value="WbqC"/>
</dbReference>
<reference evidence="2" key="1">
    <citation type="submission" date="2016-10" db="EMBL/GenBank/DDBJ databases">
        <title>Pseudomonas frederiksbergensis ERGS4:02 complete genome.</title>
        <authorList>
            <person name="Kumar R."/>
            <person name="Acharya V."/>
            <person name="Singh D."/>
        </authorList>
    </citation>
    <scope>NUCLEOTIDE SEQUENCE [LARGE SCALE GENOMIC DNA]</scope>
    <source>
        <strain evidence="2">ERGS4:02</strain>
    </source>
</reference>
<protein>
    <recommendedName>
        <fullName evidence="3">WbqC-like protein family protein</fullName>
    </recommendedName>
</protein>
<evidence type="ECO:0000313" key="2">
    <source>
        <dbReference type="Proteomes" id="UP000182567"/>
    </source>
</evidence>
<organism evidence="1 2">
    <name type="scientific">Pseudomonas frederiksbergensis</name>
    <dbReference type="NCBI Taxonomy" id="104087"/>
    <lineage>
        <taxon>Bacteria</taxon>
        <taxon>Pseudomonadati</taxon>
        <taxon>Pseudomonadota</taxon>
        <taxon>Gammaproteobacteria</taxon>
        <taxon>Pseudomonadales</taxon>
        <taxon>Pseudomonadaceae</taxon>
        <taxon>Pseudomonas</taxon>
    </lineage>
</organism>
<dbReference type="AlphaFoldDB" id="A0A1J0EI62"/>
<evidence type="ECO:0008006" key="3">
    <source>
        <dbReference type="Google" id="ProtNLM"/>
    </source>
</evidence>
<name>A0A1J0EI62_9PSED</name>
<dbReference type="Pfam" id="PF08889">
    <property type="entry name" value="WbqC"/>
    <property type="match status" value="1"/>
</dbReference>
<dbReference type="Proteomes" id="UP000182567">
    <property type="component" value="Chromosome"/>
</dbReference>
<sequence length="228" mass="26640">MKKIAILQSNYIPWKGYFDLIAAVDEFILYDDMQFTKNDWRNRNQIKTPQGVQWLTVPVGQDIRRRIRDVPLVDGWQIKHWKTLESNYRRAAHFDAIATWLRPLYLETSYSHLTQLNSNLIKAICVYLGINTRISCSWDYQMSEGKTERLVDLCRQAGASDYISGPSAKDYLQPEQFQAQGIGLHWFDYSDYREYPQLWGPFVHGVSILDLLFNCGTGSKTYMKHVTL</sequence>
<evidence type="ECO:0000313" key="1">
    <source>
        <dbReference type="EMBL" id="APC15671.1"/>
    </source>
</evidence>
<dbReference type="OrthoDB" id="3611744at2"/>
<dbReference type="RefSeq" id="WP_071551606.1">
    <property type="nucleotide sequence ID" value="NZ_CP017886.1"/>
</dbReference>
<gene>
    <name evidence="1" type="ORF">BLL42_07980</name>
</gene>
<proteinExistence type="predicted"/>
<dbReference type="GeneID" id="46908165"/>
<dbReference type="EMBL" id="CP017886">
    <property type="protein sequence ID" value="APC15671.1"/>
    <property type="molecule type" value="Genomic_DNA"/>
</dbReference>